<keyword evidence="2" id="KW-1185">Reference proteome</keyword>
<reference evidence="1 2" key="1">
    <citation type="journal article" date="2024" name="G3 (Bethesda)">
        <title>Genome assembly of Hibiscus sabdariffa L. provides insights into metabolisms of medicinal natural products.</title>
        <authorList>
            <person name="Kim T."/>
        </authorList>
    </citation>
    <scope>NUCLEOTIDE SEQUENCE [LARGE SCALE GENOMIC DNA]</scope>
    <source>
        <strain evidence="1">TK-2024</strain>
        <tissue evidence="1">Old leaves</tissue>
    </source>
</reference>
<dbReference type="Proteomes" id="UP001472677">
    <property type="component" value="Unassembled WGS sequence"/>
</dbReference>
<accession>A0ABR2A8E3</accession>
<evidence type="ECO:0000313" key="1">
    <source>
        <dbReference type="EMBL" id="KAK8489350.1"/>
    </source>
</evidence>
<comment type="caution">
    <text evidence="1">The sequence shown here is derived from an EMBL/GenBank/DDBJ whole genome shotgun (WGS) entry which is preliminary data.</text>
</comment>
<evidence type="ECO:0000313" key="2">
    <source>
        <dbReference type="Proteomes" id="UP001472677"/>
    </source>
</evidence>
<protein>
    <submittedName>
        <fullName evidence="1">Uncharacterized protein</fullName>
    </submittedName>
</protein>
<organism evidence="1 2">
    <name type="scientific">Hibiscus sabdariffa</name>
    <name type="common">roselle</name>
    <dbReference type="NCBI Taxonomy" id="183260"/>
    <lineage>
        <taxon>Eukaryota</taxon>
        <taxon>Viridiplantae</taxon>
        <taxon>Streptophyta</taxon>
        <taxon>Embryophyta</taxon>
        <taxon>Tracheophyta</taxon>
        <taxon>Spermatophyta</taxon>
        <taxon>Magnoliopsida</taxon>
        <taxon>eudicotyledons</taxon>
        <taxon>Gunneridae</taxon>
        <taxon>Pentapetalae</taxon>
        <taxon>rosids</taxon>
        <taxon>malvids</taxon>
        <taxon>Malvales</taxon>
        <taxon>Malvaceae</taxon>
        <taxon>Malvoideae</taxon>
        <taxon>Hibiscus</taxon>
    </lineage>
</organism>
<gene>
    <name evidence="1" type="ORF">V6N12_055366</name>
</gene>
<sequence length="119" mass="13899">MRSISQHKHPLPAILIINPFTLQNQSLPTIKDTFTQDPFITKDVAASRLPKKPTEYRKFHAPIKGRVHRTGIDSEVRLKPNIKWTRQKTIQVNWIHYLLPQLASWPTTSKDMIQILRLL</sequence>
<dbReference type="EMBL" id="JBBPBM010000929">
    <property type="protein sequence ID" value="KAK8489350.1"/>
    <property type="molecule type" value="Genomic_DNA"/>
</dbReference>
<proteinExistence type="predicted"/>
<name>A0ABR2A8E3_9ROSI</name>